<dbReference type="GO" id="GO:0003677">
    <property type="term" value="F:DNA binding"/>
    <property type="evidence" value="ECO:0007669"/>
    <property type="project" value="UniProtKB-KW"/>
</dbReference>
<keyword evidence="2" id="KW-1133">Transmembrane helix</keyword>
<evidence type="ECO:0000313" key="5">
    <source>
        <dbReference type="Proteomes" id="UP000273326"/>
    </source>
</evidence>
<evidence type="ECO:0000256" key="1">
    <source>
        <dbReference type="ARBA" id="ARBA00023125"/>
    </source>
</evidence>
<keyword evidence="2" id="KW-0812">Transmembrane</keyword>
<proteinExistence type="predicted"/>
<keyword evidence="1" id="KW-0238">DNA-binding</keyword>
<feature type="transmembrane region" description="Helical" evidence="2">
    <location>
        <begin position="88"/>
        <end position="109"/>
    </location>
</feature>
<feature type="domain" description="HTH cro/C1-type" evidence="3">
    <location>
        <begin position="7"/>
        <end position="61"/>
    </location>
</feature>
<dbReference type="SUPFAM" id="SSF47413">
    <property type="entry name" value="lambda repressor-like DNA-binding domains"/>
    <property type="match status" value="1"/>
</dbReference>
<protein>
    <submittedName>
        <fullName evidence="4">Helix-turn-helix domain-containing protein</fullName>
    </submittedName>
</protein>
<keyword evidence="5" id="KW-1185">Reference proteome</keyword>
<reference evidence="5" key="1">
    <citation type="submission" date="2018-12" db="EMBL/GenBank/DDBJ databases">
        <title>Complete genome sequencing of Jeotgalibaca sp. H21T32.</title>
        <authorList>
            <person name="Bae J.-W."/>
            <person name="Lee S.-Y."/>
        </authorList>
    </citation>
    <scope>NUCLEOTIDE SEQUENCE [LARGE SCALE GENOMIC DNA]</scope>
    <source>
        <strain evidence="5">H21T32</strain>
    </source>
</reference>
<sequence length="209" mass="23813">MTIGERIKEARKEKGMTQQELAQQLNISRSAISNWEIGRNYPDIQMIVSISNLLDVSLDQLLKGDEAVVKKIADDTHVRKKQSFKIKILYTVVALLLVITLSFGVPRFINTVLSRESQIKSVELLEGNKIKIETNLPPYRTISGYMLSSAQDPWELDLAISIHLDFSMINEETVIVEINDDMRKHVENIVGINLVNSRNKIFKTIPLHE</sequence>
<dbReference type="AlphaFoldDB" id="A0A3Q9BJQ9"/>
<dbReference type="CDD" id="cd00093">
    <property type="entry name" value="HTH_XRE"/>
    <property type="match status" value="1"/>
</dbReference>
<dbReference type="RefSeq" id="WP_126109052.1">
    <property type="nucleotide sequence ID" value="NZ_CP034465.1"/>
</dbReference>
<dbReference type="SMART" id="SM00530">
    <property type="entry name" value="HTH_XRE"/>
    <property type="match status" value="1"/>
</dbReference>
<dbReference type="PANTHER" id="PTHR46558">
    <property type="entry name" value="TRACRIPTIONAL REGULATORY PROTEIN-RELATED-RELATED"/>
    <property type="match status" value="1"/>
</dbReference>
<dbReference type="Pfam" id="PF01381">
    <property type="entry name" value="HTH_3"/>
    <property type="match status" value="1"/>
</dbReference>
<evidence type="ECO:0000259" key="3">
    <source>
        <dbReference type="PROSITE" id="PS50943"/>
    </source>
</evidence>
<dbReference type="EMBL" id="CP034465">
    <property type="protein sequence ID" value="AZP03974.1"/>
    <property type="molecule type" value="Genomic_DNA"/>
</dbReference>
<gene>
    <name evidence="4" type="ORF">EJN90_04405</name>
</gene>
<dbReference type="OrthoDB" id="4427456at2"/>
<dbReference type="InterPro" id="IPR001387">
    <property type="entry name" value="Cro/C1-type_HTH"/>
</dbReference>
<evidence type="ECO:0000313" key="4">
    <source>
        <dbReference type="EMBL" id="AZP03974.1"/>
    </source>
</evidence>
<accession>A0A3Q9BJQ9</accession>
<dbReference type="PROSITE" id="PS50943">
    <property type="entry name" value="HTH_CROC1"/>
    <property type="match status" value="1"/>
</dbReference>
<dbReference type="Gene3D" id="1.10.260.40">
    <property type="entry name" value="lambda repressor-like DNA-binding domains"/>
    <property type="match status" value="1"/>
</dbReference>
<name>A0A3Q9BJQ9_9LACT</name>
<organism evidence="4 5">
    <name type="scientific">Jeotgalibaca ciconiae</name>
    <dbReference type="NCBI Taxonomy" id="2496265"/>
    <lineage>
        <taxon>Bacteria</taxon>
        <taxon>Bacillati</taxon>
        <taxon>Bacillota</taxon>
        <taxon>Bacilli</taxon>
        <taxon>Lactobacillales</taxon>
        <taxon>Carnobacteriaceae</taxon>
        <taxon>Jeotgalibaca</taxon>
    </lineage>
</organism>
<dbReference type="InterPro" id="IPR010982">
    <property type="entry name" value="Lambda_DNA-bd_dom_sf"/>
</dbReference>
<dbReference type="Proteomes" id="UP000273326">
    <property type="component" value="Chromosome"/>
</dbReference>
<dbReference type="PANTHER" id="PTHR46558:SF15">
    <property type="entry name" value="HELIX-TURN-HELIX DOMAIN PROTEIN"/>
    <property type="match status" value="1"/>
</dbReference>
<evidence type="ECO:0000256" key="2">
    <source>
        <dbReference type="SAM" id="Phobius"/>
    </source>
</evidence>
<dbReference type="KEGG" id="jeh:EJN90_04405"/>
<keyword evidence="2" id="KW-0472">Membrane</keyword>